<dbReference type="Pfam" id="PF02065">
    <property type="entry name" value="Melibiase"/>
    <property type="match status" value="1"/>
</dbReference>
<protein>
    <recommendedName>
        <fullName evidence="2">Alpha-galactosidase</fullName>
    </recommendedName>
</protein>
<comment type="caution">
    <text evidence="1">The sequence shown here is derived from an EMBL/GenBank/DDBJ whole genome shotgun (WGS) entry which is preliminary data.</text>
</comment>
<name>A0A644VFH2_9ZZZZ</name>
<accession>A0A644VFH2</accession>
<dbReference type="Gene3D" id="3.20.20.70">
    <property type="entry name" value="Aldolase class I"/>
    <property type="match status" value="1"/>
</dbReference>
<gene>
    <name evidence="1" type="ORF">SDC9_35417</name>
</gene>
<proteinExistence type="predicted"/>
<reference evidence="1" key="1">
    <citation type="submission" date="2019-08" db="EMBL/GenBank/DDBJ databases">
        <authorList>
            <person name="Kucharzyk K."/>
            <person name="Murdoch R.W."/>
            <person name="Higgins S."/>
            <person name="Loffler F."/>
        </authorList>
    </citation>
    <scope>NUCLEOTIDE SEQUENCE</scope>
</reference>
<organism evidence="1">
    <name type="scientific">bioreactor metagenome</name>
    <dbReference type="NCBI Taxonomy" id="1076179"/>
    <lineage>
        <taxon>unclassified sequences</taxon>
        <taxon>metagenomes</taxon>
        <taxon>ecological metagenomes</taxon>
    </lineage>
</organism>
<sequence>MKQIIRKIILLSTIIFSFVSLLQAQNEKCEIQLKNDILVLENSRIKRIYEWNGGHLITQSIENKQTGYKWIVNNNQPDLVIPGIVKQATKIQYNIYEVQQSLIEPYHQCVEIIYSLGKLEIKRVLRLYPDCPAIASDYAFRGVVNTHWNWDEKMIEKSGRMTSEDLIQAVDVNNIVSMENLKFEGKHWKLKIIALMDNTDHFNDLVTESDHLSYKNRLYSGNILFANNLEQNQGVFMIKEAPSPMAQLNYPGGDYVAEDGYVRMIGTGLNNELITSDQWIYGYSSVVGVTSCGEFNSYQAVIEYQQKRKRYVPERDELIMANTWGDRSQDGKVTEQFILRELEKAKELGITHLQIDDGWQQGLSHGSVVKSDNKKWDHWNPEDWEPHKDRFPNGFAKIIRSAKEKGIQLGLWFNPTKLNDYASWKTDAKIVINLYNKYGIRYFKIDGVQLSSKLAEINMINFLNEVKNQTGGKVVFNLDATAGKRFGYLYQVNFGNIFLENRYTDWRNYYPFWTLRNLWMLSKYIPAQNLQIEFLNKWRNIALYEDDKFAPVNYDFDYLFAITMMGQPLAWFETSNLPEEAMCISSVIKTYRKYQADIHSGLIQPLGEEPSGSSWTGFQSIQQNKGYLLFFRENNAQNKVKIKTMLPPGSSVKLIRVLGEGSDQIVSLSDKAELVVELNKKNAYVLYKYVLIQ</sequence>
<dbReference type="AlphaFoldDB" id="A0A644VFH2"/>
<dbReference type="InterPro" id="IPR013785">
    <property type="entry name" value="Aldolase_TIM"/>
</dbReference>
<dbReference type="SUPFAM" id="SSF51445">
    <property type="entry name" value="(Trans)glycosidases"/>
    <property type="match status" value="1"/>
</dbReference>
<dbReference type="InterPro" id="IPR017853">
    <property type="entry name" value="GH"/>
</dbReference>
<evidence type="ECO:0000313" key="1">
    <source>
        <dbReference type="EMBL" id="MPL89383.1"/>
    </source>
</evidence>
<dbReference type="EMBL" id="VSSQ01000278">
    <property type="protein sequence ID" value="MPL89383.1"/>
    <property type="molecule type" value="Genomic_DNA"/>
</dbReference>
<evidence type="ECO:0008006" key="2">
    <source>
        <dbReference type="Google" id="ProtNLM"/>
    </source>
</evidence>